<name>A0A0A9GAN7_ARUDO</name>
<reference evidence="1" key="2">
    <citation type="journal article" date="2015" name="Data Brief">
        <title>Shoot transcriptome of the giant reed, Arundo donax.</title>
        <authorList>
            <person name="Barrero R.A."/>
            <person name="Guerrero F.D."/>
            <person name="Moolhuijzen P."/>
            <person name="Goolsby J.A."/>
            <person name="Tidwell J."/>
            <person name="Bellgard S.E."/>
            <person name="Bellgard M.I."/>
        </authorList>
    </citation>
    <scope>NUCLEOTIDE SEQUENCE</scope>
    <source>
        <tissue evidence="1">Shoot tissue taken approximately 20 cm above the soil surface</tissue>
    </source>
</reference>
<proteinExistence type="predicted"/>
<protein>
    <submittedName>
        <fullName evidence="1">Uncharacterized protein</fullName>
    </submittedName>
</protein>
<dbReference type="EMBL" id="GBRH01176349">
    <property type="protein sequence ID" value="JAE21547.1"/>
    <property type="molecule type" value="Transcribed_RNA"/>
</dbReference>
<accession>A0A0A9GAN7</accession>
<evidence type="ECO:0000313" key="1">
    <source>
        <dbReference type="EMBL" id="JAE21547.1"/>
    </source>
</evidence>
<sequence>MFLQNHNFTIEPELVNGQIAVTACCVCHCFEINKELLQCLRKTSYLEKEGIDTQGWDAVKYATAMAIMCTNEPLSGPYQVFSEEELEKINGGKGKYDKKLFKNNFMVIYEKAIKVHHAKVEKHKELEILVKEAKERSDKPEGIGNKRKRSCLEAEADEGDIAMGQVVGVDADGMRKYEADDYADVHNGARNERVEKDT</sequence>
<organism evidence="1">
    <name type="scientific">Arundo donax</name>
    <name type="common">Giant reed</name>
    <name type="synonym">Donax arundinaceus</name>
    <dbReference type="NCBI Taxonomy" id="35708"/>
    <lineage>
        <taxon>Eukaryota</taxon>
        <taxon>Viridiplantae</taxon>
        <taxon>Streptophyta</taxon>
        <taxon>Embryophyta</taxon>
        <taxon>Tracheophyta</taxon>
        <taxon>Spermatophyta</taxon>
        <taxon>Magnoliopsida</taxon>
        <taxon>Liliopsida</taxon>
        <taxon>Poales</taxon>
        <taxon>Poaceae</taxon>
        <taxon>PACMAD clade</taxon>
        <taxon>Arundinoideae</taxon>
        <taxon>Arundineae</taxon>
        <taxon>Arundo</taxon>
    </lineage>
</organism>
<dbReference type="AlphaFoldDB" id="A0A0A9GAN7"/>
<reference evidence="1" key="1">
    <citation type="submission" date="2014-09" db="EMBL/GenBank/DDBJ databases">
        <authorList>
            <person name="Magalhaes I.L.F."/>
            <person name="Oliveira U."/>
            <person name="Santos F.R."/>
            <person name="Vidigal T.H.D.A."/>
            <person name="Brescovit A.D."/>
            <person name="Santos A.J."/>
        </authorList>
    </citation>
    <scope>NUCLEOTIDE SEQUENCE</scope>
    <source>
        <tissue evidence="1">Shoot tissue taken approximately 20 cm above the soil surface</tissue>
    </source>
</reference>